<dbReference type="RefSeq" id="WP_163385254.1">
    <property type="nucleotide sequence ID" value="NZ_JAUFQS010000006.1"/>
</dbReference>
<evidence type="ECO:0000259" key="1">
    <source>
        <dbReference type="PROSITE" id="PS51154"/>
    </source>
</evidence>
<keyword evidence="3" id="KW-1185">Reference proteome</keyword>
<dbReference type="PROSITE" id="PS51154">
    <property type="entry name" value="MACRO"/>
    <property type="match status" value="1"/>
</dbReference>
<gene>
    <name evidence="2" type="ORF">QWZ15_06450</name>
</gene>
<proteinExistence type="predicted"/>
<dbReference type="PANTHER" id="PTHR11106:SF27">
    <property type="entry name" value="MACRO DOMAIN-CONTAINING PROTEIN"/>
    <property type="match status" value="1"/>
</dbReference>
<dbReference type="Gene3D" id="3.40.220.10">
    <property type="entry name" value="Leucine Aminopeptidase, subunit E, domain 1"/>
    <property type="match status" value="1"/>
</dbReference>
<name>A0ABT8C3V5_9BACT</name>
<evidence type="ECO:0000313" key="3">
    <source>
        <dbReference type="Proteomes" id="UP001236663"/>
    </source>
</evidence>
<protein>
    <submittedName>
        <fullName evidence="2">Macro domain-containing protein</fullName>
    </submittedName>
</protein>
<evidence type="ECO:0000313" key="2">
    <source>
        <dbReference type="EMBL" id="MDN3687459.1"/>
    </source>
</evidence>
<dbReference type="InterPro" id="IPR002589">
    <property type="entry name" value="Macro_dom"/>
</dbReference>
<organism evidence="2 3">
    <name type="scientific">Cyclobacterium jeungdonense</name>
    <dbReference type="NCBI Taxonomy" id="708087"/>
    <lineage>
        <taxon>Bacteria</taxon>
        <taxon>Pseudomonadati</taxon>
        <taxon>Bacteroidota</taxon>
        <taxon>Cytophagia</taxon>
        <taxon>Cytophagales</taxon>
        <taxon>Cyclobacteriaceae</taxon>
        <taxon>Cyclobacterium</taxon>
    </lineage>
</organism>
<accession>A0ABT8C3V5</accession>
<dbReference type="Pfam" id="PF01661">
    <property type="entry name" value="Macro"/>
    <property type="match status" value="1"/>
</dbReference>
<feature type="domain" description="Macro" evidence="1">
    <location>
        <begin position="1"/>
        <end position="177"/>
    </location>
</feature>
<comment type="caution">
    <text evidence="2">The sequence shown here is derived from an EMBL/GenBank/DDBJ whole genome shotgun (WGS) entry which is preliminary data.</text>
</comment>
<dbReference type="CDD" id="cd02908">
    <property type="entry name" value="Macro_OAADPr_deacetylase"/>
    <property type="match status" value="1"/>
</dbReference>
<dbReference type="PANTHER" id="PTHR11106">
    <property type="entry name" value="GANGLIOSIDE INDUCED DIFFERENTIATION ASSOCIATED PROTEIN 2-RELATED"/>
    <property type="match status" value="1"/>
</dbReference>
<dbReference type="InterPro" id="IPR043472">
    <property type="entry name" value="Macro_dom-like"/>
</dbReference>
<dbReference type="SUPFAM" id="SSF52949">
    <property type="entry name" value="Macro domain-like"/>
    <property type="match status" value="1"/>
</dbReference>
<dbReference type="SMART" id="SM00506">
    <property type="entry name" value="A1pp"/>
    <property type="match status" value="1"/>
</dbReference>
<dbReference type="Proteomes" id="UP001236663">
    <property type="component" value="Unassembled WGS sequence"/>
</dbReference>
<reference evidence="3" key="1">
    <citation type="journal article" date="2019" name="Int. J. Syst. Evol. Microbiol.">
        <title>The Global Catalogue of Microorganisms (GCM) 10K type strain sequencing project: providing services to taxonomists for standard genome sequencing and annotation.</title>
        <authorList>
            <consortium name="The Broad Institute Genomics Platform"/>
            <consortium name="The Broad Institute Genome Sequencing Center for Infectious Disease"/>
            <person name="Wu L."/>
            <person name="Ma J."/>
        </authorList>
    </citation>
    <scope>NUCLEOTIDE SEQUENCE [LARGE SCALE GENOMIC DNA]</scope>
    <source>
        <strain evidence="3">CECT 7706</strain>
    </source>
</reference>
<sequence>MDKLKILQVEVELVQGDITQQDDIDVIVNAANAQLETGGGVAGAIHRAAGHGLAEECRPMAPIKPGEAVISSGHQLPNPFVIHCLGPVYGVDQPSDALLADCYRNALLLADEHKLASIAFPSISTGAFGYPIKPAAGIALDTIKAIVPSLKNIQKIRIVLFDQTDFETFDKKLGQLNI</sequence>
<dbReference type="EMBL" id="JAUFQS010000006">
    <property type="protein sequence ID" value="MDN3687459.1"/>
    <property type="molecule type" value="Genomic_DNA"/>
</dbReference>